<dbReference type="InterPro" id="IPR036397">
    <property type="entry name" value="RNaseH_sf"/>
</dbReference>
<organism evidence="1 2">
    <name type="scientific">Cimex lectularius</name>
    <name type="common">Bed bug</name>
    <name type="synonym">Acanthia lectularia</name>
    <dbReference type="NCBI Taxonomy" id="79782"/>
    <lineage>
        <taxon>Eukaryota</taxon>
        <taxon>Metazoa</taxon>
        <taxon>Ecdysozoa</taxon>
        <taxon>Arthropoda</taxon>
        <taxon>Hexapoda</taxon>
        <taxon>Insecta</taxon>
        <taxon>Pterygota</taxon>
        <taxon>Neoptera</taxon>
        <taxon>Paraneoptera</taxon>
        <taxon>Hemiptera</taxon>
        <taxon>Heteroptera</taxon>
        <taxon>Panheteroptera</taxon>
        <taxon>Cimicomorpha</taxon>
        <taxon>Cimicidae</taxon>
        <taxon>Cimex</taxon>
    </lineage>
</organism>
<evidence type="ECO:0008006" key="3">
    <source>
        <dbReference type="Google" id="ProtNLM"/>
    </source>
</evidence>
<name>A0A8I6SP00_CIMLE</name>
<proteinExistence type="predicted"/>
<dbReference type="OrthoDB" id="6621833at2759"/>
<evidence type="ECO:0000313" key="1">
    <source>
        <dbReference type="EnsemblMetazoa" id="XP_024084547.1"/>
    </source>
</evidence>
<accession>A0A8I6SP00</accession>
<dbReference type="EnsemblMetazoa" id="XM_024228779.1">
    <property type="protein sequence ID" value="XP_024084547.1"/>
    <property type="gene ID" value="LOC112127603"/>
</dbReference>
<dbReference type="InterPro" id="IPR012337">
    <property type="entry name" value="RNaseH-like_sf"/>
</dbReference>
<dbReference type="SUPFAM" id="SSF53098">
    <property type="entry name" value="Ribonuclease H-like"/>
    <property type="match status" value="1"/>
</dbReference>
<keyword evidence="2" id="KW-1185">Reference proteome</keyword>
<dbReference type="GeneID" id="112127603"/>
<dbReference type="AlphaFoldDB" id="A0A8I6SP00"/>
<dbReference type="Proteomes" id="UP000494040">
    <property type="component" value="Unassembled WGS sequence"/>
</dbReference>
<evidence type="ECO:0000313" key="2">
    <source>
        <dbReference type="Proteomes" id="UP000494040"/>
    </source>
</evidence>
<dbReference type="Gene3D" id="3.30.420.10">
    <property type="entry name" value="Ribonuclease H-like superfamily/Ribonuclease H"/>
    <property type="match status" value="1"/>
</dbReference>
<dbReference type="GO" id="GO:0003676">
    <property type="term" value="F:nucleic acid binding"/>
    <property type="evidence" value="ECO:0007669"/>
    <property type="project" value="InterPro"/>
</dbReference>
<dbReference type="KEGG" id="clec:112127603"/>
<dbReference type="OMA" id="TIITIKH"/>
<sequence length="203" mass="22944">MQVTFFGQFSIWEVEENVFPYNLWTDECKFTSNEISAQTIGTYSNGKPIHYTNAGPGDIAFSGTIETPCIQVIFVWIPGHCGIMGNEQADNAAKRATIDGIPLKAVRDNKLRDIKPNVVPWGSSVGDSRLEETVLTRLRIWHSRLTHGYLMCREPAPVCDCCRELVTVKHLMTNCLNFEQQKIFHNFPSQLTEILDDDPPVIN</sequence>
<reference evidence="1" key="1">
    <citation type="submission" date="2022-01" db="UniProtKB">
        <authorList>
            <consortium name="EnsemblMetazoa"/>
        </authorList>
    </citation>
    <scope>IDENTIFICATION</scope>
</reference>
<dbReference type="RefSeq" id="XP_024084547.1">
    <property type="nucleotide sequence ID" value="XM_024228779.1"/>
</dbReference>
<protein>
    <recommendedName>
        <fullName evidence="3">RNase H type-1 domain-containing protein</fullName>
    </recommendedName>
</protein>